<keyword evidence="4" id="KW-1185">Reference proteome</keyword>
<sequence>MPDRAQPWDRTVDLPPQDPWAHPPAPSAAPTSGAPAPGPQQPFSRGVAHVKPAMPKTESFTAEHQPVGTGWPDAEPPQVRRPVGWHLRQLRKGGEWSFAAAVFAFVGWGIWAISGGGNLLSPLVVFVLILAVAAGIFALARLLGRLLIERRLGRPRRTARGAHLVAAVFLVGVGLAYLRQTGWVMDAYGWVKDLFV</sequence>
<organism evidence="3 4">
    <name type="scientific">Spirilliplanes yamanashiensis</name>
    <dbReference type="NCBI Taxonomy" id="42233"/>
    <lineage>
        <taxon>Bacteria</taxon>
        <taxon>Bacillati</taxon>
        <taxon>Actinomycetota</taxon>
        <taxon>Actinomycetes</taxon>
        <taxon>Micromonosporales</taxon>
        <taxon>Micromonosporaceae</taxon>
        <taxon>Spirilliplanes</taxon>
    </lineage>
</organism>
<feature type="transmembrane region" description="Helical" evidence="2">
    <location>
        <begin position="119"/>
        <end position="140"/>
    </location>
</feature>
<name>A0A8J3YDK6_9ACTN</name>
<dbReference type="Proteomes" id="UP000652013">
    <property type="component" value="Unassembled WGS sequence"/>
</dbReference>
<evidence type="ECO:0000256" key="2">
    <source>
        <dbReference type="SAM" id="Phobius"/>
    </source>
</evidence>
<keyword evidence="2" id="KW-1133">Transmembrane helix</keyword>
<feature type="region of interest" description="Disordered" evidence="1">
    <location>
        <begin position="1"/>
        <end position="46"/>
    </location>
</feature>
<keyword evidence="2" id="KW-0812">Transmembrane</keyword>
<gene>
    <name evidence="3" type="ORF">Sya03_53010</name>
</gene>
<keyword evidence="2" id="KW-0472">Membrane</keyword>
<dbReference type="AlphaFoldDB" id="A0A8J3YDK6"/>
<dbReference type="RefSeq" id="WP_203941108.1">
    <property type="nucleotide sequence ID" value="NZ_BAAAGJ010000003.1"/>
</dbReference>
<feature type="compositionally biased region" description="Basic and acidic residues" evidence="1">
    <location>
        <begin position="1"/>
        <end position="12"/>
    </location>
</feature>
<reference evidence="3" key="1">
    <citation type="submission" date="2021-01" db="EMBL/GenBank/DDBJ databases">
        <title>Whole genome shotgun sequence of Spirilliplanes yamanashiensis NBRC 15828.</title>
        <authorList>
            <person name="Komaki H."/>
            <person name="Tamura T."/>
        </authorList>
    </citation>
    <scope>NUCLEOTIDE SEQUENCE</scope>
    <source>
        <strain evidence="3">NBRC 15828</strain>
    </source>
</reference>
<dbReference type="EMBL" id="BOOY01000036">
    <property type="protein sequence ID" value="GIJ05949.1"/>
    <property type="molecule type" value="Genomic_DNA"/>
</dbReference>
<comment type="caution">
    <text evidence="3">The sequence shown here is derived from an EMBL/GenBank/DDBJ whole genome shotgun (WGS) entry which is preliminary data.</text>
</comment>
<feature type="transmembrane region" description="Helical" evidence="2">
    <location>
        <begin position="96"/>
        <end position="113"/>
    </location>
</feature>
<feature type="transmembrane region" description="Helical" evidence="2">
    <location>
        <begin position="161"/>
        <end position="178"/>
    </location>
</feature>
<proteinExistence type="predicted"/>
<evidence type="ECO:0000256" key="1">
    <source>
        <dbReference type="SAM" id="MobiDB-lite"/>
    </source>
</evidence>
<evidence type="ECO:0000313" key="4">
    <source>
        <dbReference type="Proteomes" id="UP000652013"/>
    </source>
</evidence>
<evidence type="ECO:0000313" key="3">
    <source>
        <dbReference type="EMBL" id="GIJ05949.1"/>
    </source>
</evidence>
<accession>A0A8J3YDK6</accession>
<feature type="compositionally biased region" description="Pro residues" evidence="1">
    <location>
        <begin position="16"/>
        <end position="27"/>
    </location>
</feature>
<protein>
    <submittedName>
        <fullName evidence="3">Uncharacterized protein</fullName>
    </submittedName>
</protein>